<dbReference type="InterPro" id="IPR008521">
    <property type="entry name" value="Mg_trans_NIPA"/>
</dbReference>
<feature type="transmembrane region" description="Helical" evidence="6">
    <location>
        <begin position="323"/>
        <end position="343"/>
    </location>
</feature>
<protein>
    <submittedName>
        <fullName evidence="7">Magnesium transporter NIPA-domain-containing protein</fullName>
    </submittedName>
</protein>
<evidence type="ECO:0000256" key="2">
    <source>
        <dbReference type="ARBA" id="ARBA00022692"/>
    </source>
</evidence>
<sequence length="562" mass="60921">SEARLRVGDLDVELLGALDDGDTPPGGDVVGDFGSVRLVVHEQKVKLLDIVHNKLLESVGHQVARLLVRTFGYRAVPGKPVGRTGGRRQAKVWRARQQMPWAEATSDFIWATRKNRTLMPLYRSDWWRTNRFVRFFTMGIWRWVHRRGRKKLTVWGAVTGGGRPTAQRRMLASGKEFRAAAARRFQGVRQTSRAEPGGRRAARRGKRGAGASPGRDGGERVLGRRTAAPSGMAGGTGRDGMAGFPLGGTHRQTFFLAWAALLTAVSVYLAVRASRARDDRNNMLRYIGVCSLIGSLSIVATQGVGPAIVVTVGDPRNSQVRHWAFWAVLGVMTATLVVELAYLNRALGRFSAAIVTPVYYVTFTTATIVSTSIFAQGYSATPVAIASGVMGFFVICSGVYLLQVSRRELEGRAFGDPDKLVLTVSASELRSNPLKAVQDMLNDFLGGDAQPPAAGGGRLSLPFHLTRAPAPTDPAHDQQQQQQQQPEQLLQPGERSRRASVASVAVGSSDSFSGPPDEKSLSLAEFGKNIRIKKAVNLQTGEHANILVPRTGPVAESPEDMV</sequence>
<keyword evidence="4 6" id="KW-0472">Membrane</keyword>
<gene>
    <name evidence="7" type="ORF">BJ554DRAFT_6669</name>
</gene>
<feature type="region of interest" description="Disordered" evidence="5">
    <location>
        <begin position="184"/>
        <end position="236"/>
    </location>
</feature>
<feature type="region of interest" description="Disordered" evidence="5">
    <location>
        <begin position="456"/>
        <end position="521"/>
    </location>
</feature>
<reference evidence="7 8" key="1">
    <citation type="journal article" name="Sci. Rep.">
        <title>Genome-scale phylogenetic analyses confirm Olpidium as the closest living zoosporic fungus to the non-flagellated, terrestrial fungi.</title>
        <authorList>
            <person name="Chang Y."/>
            <person name="Rochon D."/>
            <person name="Sekimoto S."/>
            <person name="Wang Y."/>
            <person name="Chovatia M."/>
            <person name="Sandor L."/>
            <person name="Salamov A."/>
            <person name="Grigoriev I.V."/>
            <person name="Stajich J.E."/>
            <person name="Spatafora J.W."/>
        </authorList>
    </citation>
    <scope>NUCLEOTIDE SEQUENCE [LARGE SCALE GENOMIC DNA]</scope>
    <source>
        <strain evidence="7">S191</strain>
    </source>
</reference>
<comment type="caution">
    <text evidence="7">The sequence shown here is derived from an EMBL/GenBank/DDBJ whole genome shotgun (WGS) entry which is preliminary data.</text>
</comment>
<feature type="transmembrane region" description="Helical" evidence="6">
    <location>
        <begin position="380"/>
        <end position="402"/>
    </location>
</feature>
<dbReference type="GO" id="GO:0016020">
    <property type="term" value="C:membrane"/>
    <property type="evidence" value="ECO:0007669"/>
    <property type="project" value="UniProtKB-SubCell"/>
</dbReference>
<evidence type="ECO:0000256" key="6">
    <source>
        <dbReference type="SAM" id="Phobius"/>
    </source>
</evidence>
<evidence type="ECO:0000313" key="7">
    <source>
        <dbReference type="EMBL" id="KAG5463536.1"/>
    </source>
</evidence>
<dbReference type="GO" id="GO:0015095">
    <property type="term" value="F:magnesium ion transmembrane transporter activity"/>
    <property type="evidence" value="ECO:0007669"/>
    <property type="project" value="InterPro"/>
</dbReference>
<proteinExistence type="predicted"/>
<keyword evidence="8" id="KW-1185">Reference proteome</keyword>
<feature type="transmembrane region" description="Helical" evidence="6">
    <location>
        <begin position="283"/>
        <end position="303"/>
    </location>
</feature>
<dbReference type="EMBL" id="JAEFCI010000458">
    <property type="protein sequence ID" value="KAG5463536.1"/>
    <property type="molecule type" value="Genomic_DNA"/>
</dbReference>
<name>A0A8H8DMA4_9FUNG</name>
<feature type="transmembrane region" description="Helical" evidence="6">
    <location>
        <begin position="350"/>
        <end position="374"/>
    </location>
</feature>
<accession>A0A8H8DMA4</accession>
<dbReference type="Proteomes" id="UP000673691">
    <property type="component" value="Unassembled WGS sequence"/>
</dbReference>
<dbReference type="PANTHER" id="PTHR12570">
    <property type="match status" value="1"/>
</dbReference>
<comment type="subcellular location">
    <subcellularLocation>
        <location evidence="1">Membrane</location>
        <topology evidence="1">Multi-pass membrane protein</topology>
    </subcellularLocation>
</comment>
<keyword evidence="2 6" id="KW-0812">Transmembrane</keyword>
<dbReference type="Pfam" id="PF05653">
    <property type="entry name" value="Mg_trans_NIPA"/>
    <property type="match status" value="1"/>
</dbReference>
<dbReference type="AlphaFoldDB" id="A0A8H8DMA4"/>
<evidence type="ECO:0000256" key="3">
    <source>
        <dbReference type="ARBA" id="ARBA00022989"/>
    </source>
</evidence>
<dbReference type="OrthoDB" id="6428174at2759"/>
<evidence type="ECO:0000313" key="8">
    <source>
        <dbReference type="Proteomes" id="UP000673691"/>
    </source>
</evidence>
<feature type="compositionally biased region" description="Low complexity" evidence="5">
    <location>
        <begin position="478"/>
        <end position="514"/>
    </location>
</feature>
<dbReference type="PANTHER" id="PTHR12570:SF92">
    <property type="entry name" value="SPICHTHYIN, ISOFORM B"/>
    <property type="match status" value="1"/>
</dbReference>
<organism evidence="7 8">
    <name type="scientific">Olpidium bornovanus</name>
    <dbReference type="NCBI Taxonomy" id="278681"/>
    <lineage>
        <taxon>Eukaryota</taxon>
        <taxon>Fungi</taxon>
        <taxon>Fungi incertae sedis</taxon>
        <taxon>Olpidiomycota</taxon>
        <taxon>Olpidiomycotina</taxon>
        <taxon>Olpidiomycetes</taxon>
        <taxon>Olpidiales</taxon>
        <taxon>Olpidiaceae</taxon>
        <taxon>Olpidium</taxon>
    </lineage>
</organism>
<evidence type="ECO:0000256" key="4">
    <source>
        <dbReference type="ARBA" id="ARBA00023136"/>
    </source>
</evidence>
<keyword evidence="3 6" id="KW-1133">Transmembrane helix</keyword>
<evidence type="ECO:0000256" key="1">
    <source>
        <dbReference type="ARBA" id="ARBA00004141"/>
    </source>
</evidence>
<feature type="transmembrane region" description="Helical" evidence="6">
    <location>
        <begin position="254"/>
        <end position="271"/>
    </location>
</feature>
<feature type="non-terminal residue" evidence="7">
    <location>
        <position position="1"/>
    </location>
</feature>
<evidence type="ECO:0000256" key="5">
    <source>
        <dbReference type="SAM" id="MobiDB-lite"/>
    </source>
</evidence>